<evidence type="ECO:0000256" key="15">
    <source>
        <dbReference type="ARBA" id="ARBA00048909"/>
    </source>
</evidence>
<dbReference type="PANTHER" id="PTHR10285">
    <property type="entry name" value="URIDINE KINASE"/>
    <property type="match status" value="1"/>
</dbReference>
<evidence type="ECO:0000313" key="20">
    <source>
        <dbReference type="Proteomes" id="UP000774000"/>
    </source>
</evidence>
<dbReference type="RefSeq" id="WP_204700784.1">
    <property type="nucleotide sequence ID" value="NZ_JAFBDQ010000004.1"/>
</dbReference>
<dbReference type="GO" id="GO:0005737">
    <property type="term" value="C:cytoplasm"/>
    <property type="evidence" value="ECO:0007669"/>
    <property type="project" value="UniProtKB-SubCell"/>
</dbReference>
<proteinExistence type="inferred from homology"/>
<dbReference type="CDD" id="cd02023">
    <property type="entry name" value="UMPK"/>
    <property type="match status" value="1"/>
</dbReference>
<evidence type="ECO:0000256" key="14">
    <source>
        <dbReference type="ARBA" id="ARBA00047436"/>
    </source>
</evidence>
<dbReference type="GO" id="GO:0005524">
    <property type="term" value="F:ATP binding"/>
    <property type="evidence" value="ECO:0007669"/>
    <property type="project" value="UniProtKB-UniRule"/>
</dbReference>
<evidence type="ECO:0000256" key="16">
    <source>
        <dbReference type="HAMAP-Rule" id="MF_00551"/>
    </source>
</evidence>
<dbReference type="FunFam" id="3.40.50.300:FF:000339">
    <property type="entry name" value="Uridine kinase"/>
    <property type="match status" value="1"/>
</dbReference>
<evidence type="ECO:0000256" key="4">
    <source>
        <dbReference type="ARBA" id="ARBA00005408"/>
    </source>
</evidence>
<keyword evidence="20" id="KW-1185">Reference proteome</keyword>
<evidence type="ECO:0000256" key="6">
    <source>
        <dbReference type="ARBA" id="ARBA00021478"/>
    </source>
</evidence>
<feature type="binding site" evidence="16">
    <location>
        <begin position="11"/>
        <end position="18"/>
    </location>
    <ligand>
        <name>ATP</name>
        <dbReference type="ChEBI" id="CHEBI:30616"/>
    </ligand>
</feature>
<keyword evidence="10 16" id="KW-0418">Kinase</keyword>
<comment type="pathway">
    <text evidence="3 16 17">Pyrimidine metabolism; CTP biosynthesis via salvage pathway; CTP from cytidine: step 1/3.</text>
</comment>
<dbReference type="SUPFAM" id="SSF52540">
    <property type="entry name" value="P-loop containing nucleoside triphosphate hydrolases"/>
    <property type="match status" value="1"/>
</dbReference>
<protein>
    <recommendedName>
        <fullName evidence="6 16">Uridine kinase</fullName>
        <ecNumber evidence="5 16">2.7.1.48</ecNumber>
    </recommendedName>
    <alternativeName>
        <fullName evidence="12 16">Cytidine monophosphokinase</fullName>
    </alternativeName>
    <alternativeName>
        <fullName evidence="13 16">Uridine monophosphokinase</fullName>
    </alternativeName>
</protein>
<dbReference type="Gene3D" id="3.40.50.300">
    <property type="entry name" value="P-loop containing nucleotide triphosphate hydrolases"/>
    <property type="match status" value="1"/>
</dbReference>
<dbReference type="NCBIfam" id="TIGR00235">
    <property type="entry name" value="udk"/>
    <property type="match status" value="1"/>
</dbReference>
<evidence type="ECO:0000256" key="2">
    <source>
        <dbReference type="ARBA" id="ARBA00004690"/>
    </source>
</evidence>
<evidence type="ECO:0000256" key="10">
    <source>
        <dbReference type="ARBA" id="ARBA00022777"/>
    </source>
</evidence>
<evidence type="ECO:0000256" key="11">
    <source>
        <dbReference type="ARBA" id="ARBA00022840"/>
    </source>
</evidence>
<evidence type="ECO:0000256" key="13">
    <source>
        <dbReference type="ARBA" id="ARBA00031452"/>
    </source>
</evidence>
<evidence type="ECO:0000256" key="1">
    <source>
        <dbReference type="ARBA" id="ARBA00004496"/>
    </source>
</evidence>
<evidence type="ECO:0000256" key="9">
    <source>
        <dbReference type="ARBA" id="ARBA00022741"/>
    </source>
</evidence>
<evidence type="ECO:0000259" key="18">
    <source>
        <dbReference type="Pfam" id="PF00485"/>
    </source>
</evidence>
<dbReference type="NCBIfam" id="NF004018">
    <property type="entry name" value="PRK05480.1"/>
    <property type="match status" value="1"/>
</dbReference>
<dbReference type="GO" id="GO:0004849">
    <property type="term" value="F:uridine kinase activity"/>
    <property type="evidence" value="ECO:0007669"/>
    <property type="project" value="UniProtKB-UniRule"/>
</dbReference>
<keyword evidence="8 16" id="KW-0808">Transferase</keyword>
<comment type="similarity">
    <text evidence="4 16 17">Belongs to the uridine kinase family.</text>
</comment>
<dbReference type="InterPro" id="IPR000764">
    <property type="entry name" value="Uridine_kinase-like"/>
</dbReference>
<dbReference type="InterPro" id="IPR006083">
    <property type="entry name" value="PRK/URK"/>
</dbReference>
<comment type="catalytic activity">
    <reaction evidence="14 17">
        <text>cytidine + ATP = CMP + ADP + H(+)</text>
        <dbReference type="Rhea" id="RHEA:24674"/>
        <dbReference type="ChEBI" id="CHEBI:15378"/>
        <dbReference type="ChEBI" id="CHEBI:17562"/>
        <dbReference type="ChEBI" id="CHEBI:30616"/>
        <dbReference type="ChEBI" id="CHEBI:60377"/>
        <dbReference type="ChEBI" id="CHEBI:456216"/>
        <dbReference type="EC" id="2.7.1.48"/>
    </reaction>
</comment>
<dbReference type="EMBL" id="JAFBDQ010000004">
    <property type="protein sequence ID" value="MBM7556063.1"/>
    <property type="molecule type" value="Genomic_DNA"/>
</dbReference>
<feature type="domain" description="Phosphoribulokinase/uridine kinase" evidence="18">
    <location>
        <begin position="6"/>
        <end position="192"/>
    </location>
</feature>
<dbReference type="InterPro" id="IPR027417">
    <property type="entry name" value="P-loop_NTPase"/>
</dbReference>
<comment type="caution">
    <text evidence="19">The sequence shown here is derived from an EMBL/GenBank/DDBJ whole genome shotgun (WGS) entry which is preliminary data.</text>
</comment>
<dbReference type="Proteomes" id="UP000774000">
    <property type="component" value="Unassembled WGS sequence"/>
</dbReference>
<comment type="pathway">
    <text evidence="2 16 17">Pyrimidine metabolism; UMP biosynthesis via salvage pathway; UMP from uridine: step 1/1.</text>
</comment>
<evidence type="ECO:0000256" key="12">
    <source>
        <dbReference type="ARBA" id="ARBA00030641"/>
    </source>
</evidence>
<accession>A0A938XNN3</accession>
<dbReference type="InterPro" id="IPR026008">
    <property type="entry name" value="Uridine_kinase"/>
</dbReference>
<name>A0A938XNN3_9FIRM</name>
<evidence type="ECO:0000256" key="5">
    <source>
        <dbReference type="ARBA" id="ARBA00012137"/>
    </source>
</evidence>
<dbReference type="EC" id="2.7.1.48" evidence="5 16"/>
<evidence type="ECO:0000256" key="3">
    <source>
        <dbReference type="ARBA" id="ARBA00004784"/>
    </source>
</evidence>
<keyword evidence="7 16" id="KW-0963">Cytoplasm</keyword>
<organism evidence="19 20">
    <name type="scientific">Halanaerobacter jeridensis</name>
    <dbReference type="NCBI Taxonomy" id="706427"/>
    <lineage>
        <taxon>Bacteria</taxon>
        <taxon>Bacillati</taxon>
        <taxon>Bacillota</taxon>
        <taxon>Clostridia</taxon>
        <taxon>Halanaerobiales</taxon>
        <taxon>Halobacteroidaceae</taxon>
        <taxon>Halanaerobacter</taxon>
    </lineage>
</organism>
<dbReference type="GO" id="GO:0044206">
    <property type="term" value="P:UMP salvage"/>
    <property type="evidence" value="ECO:0007669"/>
    <property type="project" value="UniProtKB-UniRule"/>
</dbReference>
<dbReference type="AlphaFoldDB" id="A0A938XNN3"/>
<reference evidence="19" key="1">
    <citation type="submission" date="2021-01" db="EMBL/GenBank/DDBJ databases">
        <title>Genomic Encyclopedia of Type Strains, Phase IV (KMG-IV): sequencing the most valuable type-strain genomes for metagenomic binning, comparative biology and taxonomic classification.</title>
        <authorList>
            <person name="Goeker M."/>
        </authorList>
    </citation>
    <scope>NUCLEOTIDE SEQUENCE</scope>
    <source>
        <strain evidence="19">DSM 23230</strain>
    </source>
</reference>
<comment type="subcellular location">
    <subcellularLocation>
        <location evidence="1 16 17">Cytoplasm</location>
    </subcellularLocation>
</comment>
<gene>
    <name evidence="16" type="primary">udk</name>
    <name evidence="19" type="ORF">JOC47_000899</name>
</gene>
<dbReference type="PRINTS" id="PR00988">
    <property type="entry name" value="URIDINKINASE"/>
</dbReference>
<dbReference type="HAMAP" id="MF_00551">
    <property type="entry name" value="Uridine_kinase"/>
    <property type="match status" value="1"/>
</dbReference>
<keyword evidence="11 16" id="KW-0067">ATP-binding</keyword>
<dbReference type="GO" id="GO:0044211">
    <property type="term" value="P:CTP salvage"/>
    <property type="evidence" value="ECO:0007669"/>
    <property type="project" value="UniProtKB-UniRule"/>
</dbReference>
<evidence type="ECO:0000256" key="8">
    <source>
        <dbReference type="ARBA" id="ARBA00022679"/>
    </source>
</evidence>
<evidence type="ECO:0000313" key="19">
    <source>
        <dbReference type="EMBL" id="MBM7556063.1"/>
    </source>
</evidence>
<keyword evidence="9 16" id="KW-0547">Nucleotide-binding</keyword>
<evidence type="ECO:0000256" key="17">
    <source>
        <dbReference type="RuleBase" id="RU003825"/>
    </source>
</evidence>
<dbReference type="Pfam" id="PF00485">
    <property type="entry name" value="PRK"/>
    <property type="match status" value="1"/>
</dbReference>
<sequence length="211" mass="24396">MSAPVLIGIAGGTGSGKTTVAKTIMEQLDRENIALIQQDSYYKDQSHLEFEERKKTNYDHPFAFDTELLIDHLQKLLDNQAVEKPVYSFTRHTRTDETITVEPREVIILEGILVLDNEKLRDLLDIKLFVQTDNDVRFIRRLQRDMKERGRTVDSVIEQYLEMVRPMHQQFVEPSKKYADVIIPEGGHNKVAMDILVTKIKTLIEELNENG</sequence>
<evidence type="ECO:0000256" key="7">
    <source>
        <dbReference type="ARBA" id="ARBA00022490"/>
    </source>
</evidence>
<comment type="catalytic activity">
    <reaction evidence="15 16 17">
        <text>uridine + ATP = UMP + ADP + H(+)</text>
        <dbReference type="Rhea" id="RHEA:16825"/>
        <dbReference type="ChEBI" id="CHEBI:15378"/>
        <dbReference type="ChEBI" id="CHEBI:16704"/>
        <dbReference type="ChEBI" id="CHEBI:30616"/>
        <dbReference type="ChEBI" id="CHEBI:57865"/>
        <dbReference type="ChEBI" id="CHEBI:456216"/>
        <dbReference type="EC" id="2.7.1.48"/>
    </reaction>
</comment>